<evidence type="ECO:0000256" key="10">
    <source>
        <dbReference type="ARBA" id="ARBA00023295"/>
    </source>
</evidence>
<evidence type="ECO:0000256" key="2">
    <source>
        <dbReference type="ARBA" id="ARBA00004851"/>
    </source>
</evidence>
<keyword evidence="4" id="KW-0964">Secreted</keyword>
<name>A0A9P3EQ18_9EURO</name>
<sequence>MSENPRAPLFAQDRLWDLLDSGIRMWGKSGKEVQKLGTLHPRHRWNTDAGQHFIYRPHDAEDELPSLVDAGNMSTAKSLAAVLVALLPCALAQANTSYVDYNVEANPDLTPQTLAKIDLSFPDCENGPLSKTLVCDTSARPHDRAAALVSMFTFEELVNNTGNTSPGVPRLGLPPYQVWSEALHGLDRANFTNQGEYSWATSFPMPILTMSALNRTLINQIASIIATQGRAFNNAGRYGLDVYAPNINSFRSPLWGRGQETPGEDAYCLTSAYAYEYITGIQGGVDPEHLKLVATAKHYAGYDIESWDGHSRLGNDMNITQQDLSEYYTPQFLVAARDAKVHSVMCSYNAVNGVPSCANSFFLQTLLRDTFGFVEDGYVSSDCDAAYNVWNPHEFAANITGAAADSIRAGTDIDCGTTYQYYFSEAFDEQEVARGEIERGVIRLYSNLVRLGYFDGNGSVYRNLTWNDVVTTDAWNISYEAAVEGVVLLKNDGTLPLSKSVRSVALIGPWMNVTTQLQGNYFGRAPYLISPLDAFKHSDLDVNYAFGTNISSNSTDGFSEALSAAKKSDVIIFAGGIDNTVEAEAMDRMNITWPGNQLQLIDQLSQLGKPLIVLQMGGGQVDSSSLKSNKNVNSLVWGGYPGQSGGQALLDIITGKRAPAGRLVVTQYPAEYAIQFPATDMNLRPHGNNPGQTYMWYTGTPVYEFGHGLFYTTFRTSLTAADKNKTSYNIQDLITQPHPGFANVEQMPFLNFTVEITNTGKATSDYTAMLFANTTAGPAPYPNKWLVGFDRLANLKPHSSQTMTIPVTIDSVARTDEAGNRVLYPGKYELALNNERSVVLRFALTGGEAVISKWPVEQQQISSA</sequence>
<dbReference type="OrthoDB" id="47059at2759"/>
<dbReference type="GO" id="GO:0009044">
    <property type="term" value="F:xylan 1,4-beta-xylosidase activity"/>
    <property type="evidence" value="ECO:0007669"/>
    <property type="project" value="UniProtKB-EC"/>
</dbReference>
<organism evidence="21 22">
    <name type="scientific">Aspergillus pseudoviridinutans</name>
    <dbReference type="NCBI Taxonomy" id="1517512"/>
    <lineage>
        <taxon>Eukaryota</taxon>
        <taxon>Fungi</taxon>
        <taxon>Dikarya</taxon>
        <taxon>Ascomycota</taxon>
        <taxon>Pezizomycotina</taxon>
        <taxon>Eurotiomycetes</taxon>
        <taxon>Eurotiomycetidae</taxon>
        <taxon>Eurotiales</taxon>
        <taxon>Aspergillaceae</taxon>
        <taxon>Aspergillus</taxon>
        <taxon>Aspergillus subgen. Fumigati</taxon>
    </lineage>
</organism>
<evidence type="ECO:0000256" key="3">
    <source>
        <dbReference type="ARBA" id="ARBA00005336"/>
    </source>
</evidence>
<dbReference type="PANTHER" id="PTHR42721:SF13">
    <property type="entry name" value="EXO-1,4-BETA-XYLOSIDASE XLND"/>
    <property type="match status" value="1"/>
</dbReference>
<evidence type="ECO:0000256" key="11">
    <source>
        <dbReference type="ARBA" id="ARBA00023326"/>
    </source>
</evidence>
<dbReference type="Gene3D" id="2.60.40.10">
    <property type="entry name" value="Immunoglobulins"/>
    <property type="match status" value="1"/>
</dbReference>
<evidence type="ECO:0000256" key="7">
    <source>
        <dbReference type="ARBA" id="ARBA00022801"/>
    </source>
</evidence>
<evidence type="ECO:0000256" key="14">
    <source>
        <dbReference type="ARBA" id="ARBA00026107"/>
    </source>
</evidence>
<evidence type="ECO:0000256" key="15">
    <source>
        <dbReference type="ARBA" id="ARBA00041508"/>
    </source>
</evidence>
<dbReference type="Gene3D" id="3.40.50.1700">
    <property type="entry name" value="Glycoside hydrolase family 3 C-terminal domain"/>
    <property type="match status" value="1"/>
</dbReference>
<dbReference type="Pfam" id="PF00933">
    <property type="entry name" value="Glyco_hydro_3"/>
    <property type="match status" value="1"/>
</dbReference>
<dbReference type="Pfam" id="PF01915">
    <property type="entry name" value="Glyco_hydro_3_C"/>
    <property type="match status" value="1"/>
</dbReference>
<dbReference type="GeneID" id="67000780"/>
<dbReference type="GO" id="GO:0005576">
    <property type="term" value="C:extracellular region"/>
    <property type="evidence" value="ECO:0007669"/>
    <property type="project" value="UniProtKB-SubCell"/>
</dbReference>
<comment type="similarity">
    <text evidence="3">Belongs to the glycosyl hydrolase 3 family.</text>
</comment>
<dbReference type="InterPro" id="IPR036881">
    <property type="entry name" value="Glyco_hydro_3_C_sf"/>
</dbReference>
<reference evidence="21 22" key="1">
    <citation type="submission" date="2018-10" db="EMBL/GenBank/DDBJ databases">
        <title>Pan-genome distribution and transcriptional activeness of fungal secondary metabolism genes in Aspergillus section Fumigati.</title>
        <authorList>
            <person name="Takahashi H."/>
            <person name="Umemura M."/>
            <person name="Ninomiya A."/>
            <person name="Kusuya Y."/>
            <person name="Urayama S."/>
            <person name="Shimizu M."/>
            <person name="Watanabe A."/>
            <person name="Kamei K."/>
            <person name="Yaguchi T."/>
            <person name="Hagiwara D."/>
        </authorList>
    </citation>
    <scope>NUCLEOTIDE SEQUENCE [LARGE SCALE GENOMIC DNA]</scope>
    <source>
        <strain evidence="21 22">IFM 55266</strain>
    </source>
</reference>
<evidence type="ECO:0000256" key="6">
    <source>
        <dbReference type="ARBA" id="ARBA00022729"/>
    </source>
</evidence>
<dbReference type="SMART" id="SM01217">
    <property type="entry name" value="Fn3_like"/>
    <property type="match status" value="1"/>
</dbReference>
<feature type="domain" description="Fibronectin type III-like" evidence="20">
    <location>
        <begin position="766"/>
        <end position="836"/>
    </location>
</feature>
<evidence type="ECO:0000256" key="19">
    <source>
        <dbReference type="ARBA" id="ARBA00072934"/>
    </source>
</evidence>
<dbReference type="InterPro" id="IPR026891">
    <property type="entry name" value="Fn3-like"/>
</dbReference>
<keyword evidence="10" id="KW-0326">Glycosidase</keyword>
<dbReference type="EC" id="3.2.1.37" evidence="14"/>
<dbReference type="EMBL" id="BHVY01000002">
    <property type="protein sequence ID" value="GIJ83349.1"/>
    <property type="molecule type" value="Genomic_DNA"/>
</dbReference>
<dbReference type="RefSeq" id="XP_043154096.1">
    <property type="nucleotide sequence ID" value="XM_043298161.1"/>
</dbReference>
<keyword evidence="9" id="KW-0119">Carbohydrate metabolism</keyword>
<proteinExistence type="inferred from homology"/>
<evidence type="ECO:0000313" key="22">
    <source>
        <dbReference type="Proteomes" id="UP001043456"/>
    </source>
</evidence>
<dbReference type="InterPro" id="IPR013783">
    <property type="entry name" value="Ig-like_fold"/>
</dbReference>
<comment type="function">
    <text evidence="13">Xylan 1,4-beta-xylosidase involved in the hydrolysis of xylan, a major structural heterogeneous polysaccharide found in plant biomass representing the second most abundant polysaccharide in the biosphere, after cellulose.</text>
</comment>
<dbReference type="SUPFAM" id="SSF52279">
    <property type="entry name" value="Beta-D-glucan exohydrolase, C-terminal domain"/>
    <property type="match status" value="1"/>
</dbReference>
<evidence type="ECO:0000259" key="20">
    <source>
        <dbReference type="SMART" id="SM01217"/>
    </source>
</evidence>
<dbReference type="InterPro" id="IPR002772">
    <property type="entry name" value="Glyco_hydro_3_C"/>
</dbReference>
<dbReference type="FunFam" id="3.20.20.300:FF:000009">
    <property type="entry name" value="Exo-1,4-beta-xylosidase xlnD"/>
    <property type="match status" value="1"/>
</dbReference>
<dbReference type="FunFam" id="2.60.40.10:FF:001420">
    <property type="entry name" value="Exo-1,4-beta-xylosidase xlnD"/>
    <property type="match status" value="1"/>
</dbReference>
<evidence type="ECO:0000256" key="8">
    <source>
        <dbReference type="ARBA" id="ARBA00023180"/>
    </source>
</evidence>
<evidence type="ECO:0000256" key="9">
    <source>
        <dbReference type="ARBA" id="ARBA00023277"/>
    </source>
</evidence>
<accession>A0A9P3EQ18</accession>
<dbReference type="FunFam" id="3.40.50.1700:FF:000007">
    <property type="entry name" value="Exo-1,4-beta-xylosidase xlnD"/>
    <property type="match status" value="1"/>
</dbReference>
<dbReference type="Proteomes" id="UP001043456">
    <property type="component" value="Unassembled WGS sequence"/>
</dbReference>
<dbReference type="GO" id="GO:0046556">
    <property type="term" value="F:alpha-L-arabinofuranosidase activity"/>
    <property type="evidence" value="ECO:0007669"/>
    <property type="project" value="TreeGrafter"/>
</dbReference>
<evidence type="ECO:0000256" key="18">
    <source>
        <dbReference type="ARBA" id="ARBA00042744"/>
    </source>
</evidence>
<dbReference type="GO" id="GO:0031222">
    <property type="term" value="P:arabinan catabolic process"/>
    <property type="evidence" value="ECO:0007669"/>
    <property type="project" value="TreeGrafter"/>
</dbReference>
<comment type="caution">
    <text evidence="21">The sequence shown here is derived from an EMBL/GenBank/DDBJ whole genome shotgun (WGS) entry which is preliminary data.</text>
</comment>
<evidence type="ECO:0000256" key="1">
    <source>
        <dbReference type="ARBA" id="ARBA00004613"/>
    </source>
</evidence>
<evidence type="ECO:0000256" key="12">
    <source>
        <dbReference type="ARBA" id="ARBA00024574"/>
    </source>
</evidence>
<comment type="catalytic activity">
    <reaction evidence="12">
        <text>Hydrolysis of (1-&gt;4)-beta-D-xylans, to remove successive D-xylose residues from the non-reducing termini.</text>
        <dbReference type="EC" id="3.2.1.37"/>
    </reaction>
</comment>
<evidence type="ECO:0000256" key="13">
    <source>
        <dbReference type="ARBA" id="ARBA00025331"/>
    </source>
</evidence>
<keyword evidence="5" id="KW-0858">Xylan degradation</keyword>
<evidence type="ECO:0000313" key="21">
    <source>
        <dbReference type="EMBL" id="GIJ83349.1"/>
    </source>
</evidence>
<keyword evidence="7" id="KW-0378">Hydrolase</keyword>
<comment type="pathway">
    <text evidence="2">Glycan degradation; xylan degradation.</text>
</comment>
<keyword evidence="22" id="KW-1185">Reference proteome</keyword>
<evidence type="ECO:0000256" key="16">
    <source>
        <dbReference type="ARBA" id="ARBA00041545"/>
    </source>
</evidence>
<keyword evidence="8" id="KW-0325">Glycoprotein</keyword>
<evidence type="ECO:0000256" key="4">
    <source>
        <dbReference type="ARBA" id="ARBA00022525"/>
    </source>
</evidence>
<dbReference type="Gene3D" id="3.20.20.300">
    <property type="entry name" value="Glycoside hydrolase, family 3, N-terminal domain"/>
    <property type="match status" value="1"/>
</dbReference>
<protein>
    <recommendedName>
        <fullName evidence="19">Probable exo-1,4-beta-xylosidase xlnD</fullName>
        <ecNumber evidence="14">3.2.1.37</ecNumber>
    </recommendedName>
    <alternativeName>
        <fullName evidence="17">1,4-beta-D-xylan xylohydrolase xlnD</fullName>
    </alternativeName>
    <alternativeName>
        <fullName evidence="18">Beta-xylosidase A</fullName>
    </alternativeName>
    <alternativeName>
        <fullName evidence="16">Beta-xylosidase xlnD</fullName>
    </alternativeName>
    <alternativeName>
        <fullName evidence="15">Xylobiase xlnD</fullName>
    </alternativeName>
</protein>
<dbReference type="GO" id="GO:0045493">
    <property type="term" value="P:xylan catabolic process"/>
    <property type="evidence" value="ECO:0007669"/>
    <property type="project" value="UniProtKB-KW"/>
</dbReference>
<dbReference type="AlphaFoldDB" id="A0A9P3EQ18"/>
<comment type="subcellular location">
    <subcellularLocation>
        <location evidence="1">Secreted</location>
    </subcellularLocation>
</comment>
<dbReference type="InterPro" id="IPR036962">
    <property type="entry name" value="Glyco_hydro_3_N_sf"/>
</dbReference>
<dbReference type="InterPro" id="IPR044993">
    <property type="entry name" value="BXL"/>
</dbReference>
<dbReference type="Pfam" id="PF14310">
    <property type="entry name" value="Fn3-like"/>
    <property type="match status" value="1"/>
</dbReference>
<evidence type="ECO:0000256" key="17">
    <source>
        <dbReference type="ARBA" id="ARBA00041684"/>
    </source>
</evidence>
<keyword evidence="6" id="KW-0732">Signal</keyword>
<dbReference type="InterPro" id="IPR001764">
    <property type="entry name" value="Glyco_hydro_3_N"/>
</dbReference>
<dbReference type="SUPFAM" id="SSF51445">
    <property type="entry name" value="(Trans)glycosidases"/>
    <property type="match status" value="1"/>
</dbReference>
<evidence type="ECO:0000256" key="5">
    <source>
        <dbReference type="ARBA" id="ARBA00022651"/>
    </source>
</evidence>
<gene>
    <name evidence="21" type="ORF">Asppvi_002168</name>
</gene>
<dbReference type="InterPro" id="IPR017853">
    <property type="entry name" value="GH"/>
</dbReference>
<dbReference type="PANTHER" id="PTHR42721">
    <property type="entry name" value="SUGAR HYDROLASE-RELATED"/>
    <property type="match status" value="1"/>
</dbReference>
<keyword evidence="11" id="KW-0624">Polysaccharide degradation</keyword>